<evidence type="ECO:0000256" key="3">
    <source>
        <dbReference type="ARBA" id="ARBA00022884"/>
    </source>
</evidence>
<dbReference type="InterPro" id="IPR001063">
    <property type="entry name" value="Ribosomal_uL22"/>
</dbReference>
<dbReference type="GO" id="GO:0019843">
    <property type="term" value="F:rRNA binding"/>
    <property type="evidence" value="ECO:0007669"/>
    <property type="project" value="UniProtKB-UniRule"/>
</dbReference>
<evidence type="ECO:0000256" key="5">
    <source>
        <dbReference type="ARBA" id="ARBA00023274"/>
    </source>
</evidence>
<evidence type="ECO:0000256" key="8">
    <source>
        <dbReference type="RuleBase" id="RU004005"/>
    </source>
</evidence>
<dbReference type="AlphaFoldDB" id="A0A1G2MC84"/>
<keyword evidence="5 7" id="KW-0687">Ribonucleoprotein</keyword>
<keyword evidence="3 7" id="KW-0694">RNA-binding</keyword>
<comment type="subunit">
    <text evidence="7 9">Part of the 50S ribosomal subunit.</text>
</comment>
<evidence type="ECO:0000256" key="6">
    <source>
        <dbReference type="ARBA" id="ARBA00035207"/>
    </source>
</evidence>
<gene>
    <name evidence="7" type="primary">rplV</name>
    <name evidence="11" type="ORF">A2849_03780</name>
</gene>
<evidence type="ECO:0000313" key="11">
    <source>
        <dbReference type="EMBL" id="OHA21516.1"/>
    </source>
</evidence>
<name>A0A1G2MC84_9BACT</name>
<dbReference type="Gene3D" id="3.90.470.10">
    <property type="entry name" value="Ribosomal protein L22/L17"/>
    <property type="match status" value="1"/>
</dbReference>
<evidence type="ECO:0000256" key="7">
    <source>
        <dbReference type="HAMAP-Rule" id="MF_01331"/>
    </source>
</evidence>
<dbReference type="InterPro" id="IPR036394">
    <property type="entry name" value="Ribosomal_uL22_sf"/>
</dbReference>
<dbReference type="SUPFAM" id="SSF54843">
    <property type="entry name" value="Ribosomal protein L22"/>
    <property type="match status" value="1"/>
</dbReference>
<dbReference type="InterPro" id="IPR047867">
    <property type="entry name" value="Ribosomal_uL22_bac/org-type"/>
</dbReference>
<evidence type="ECO:0000256" key="4">
    <source>
        <dbReference type="ARBA" id="ARBA00022980"/>
    </source>
</evidence>
<accession>A0A1G2MC84</accession>
<organism evidence="11 12">
    <name type="scientific">Candidatus Taylorbacteria bacterium RIFCSPHIGHO2_01_FULL_51_15</name>
    <dbReference type="NCBI Taxonomy" id="1802304"/>
    <lineage>
        <taxon>Bacteria</taxon>
        <taxon>Candidatus Tayloriibacteriota</taxon>
    </lineage>
</organism>
<dbReference type="Pfam" id="PF00237">
    <property type="entry name" value="Ribosomal_L22"/>
    <property type="match status" value="1"/>
</dbReference>
<dbReference type="HAMAP" id="MF_01331_B">
    <property type="entry name" value="Ribosomal_uL22_B"/>
    <property type="match status" value="1"/>
</dbReference>
<keyword evidence="4 7" id="KW-0689">Ribosomal protein</keyword>
<evidence type="ECO:0000313" key="12">
    <source>
        <dbReference type="Proteomes" id="UP000178121"/>
    </source>
</evidence>
<dbReference type="Proteomes" id="UP000178121">
    <property type="component" value="Unassembled WGS sequence"/>
</dbReference>
<dbReference type="InterPro" id="IPR005727">
    <property type="entry name" value="Ribosomal_uL22_bac/chlpt-type"/>
</dbReference>
<evidence type="ECO:0000256" key="10">
    <source>
        <dbReference type="RuleBase" id="RU004008"/>
    </source>
</evidence>
<comment type="function">
    <text evidence="7 10">This protein binds specifically to 23S rRNA; its binding is stimulated by other ribosomal proteins, e.g., L4, L17, and L20. It is important during the early stages of 50S assembly. It makes multiple contacts with different domains of the 23S rRNA in the assembled 50S subunit and ribosome.</text>
</comment>
<dbReference type="PANTHER" id="PTHR13501:SF8">
    <property type="entry name" value="LARGE RIBOSOMAL SUBUNIT PROTEIN UL22M"/>
    <property type="match status" value="1"/>
</dbReference>
<keyword evidence="2 7" id="KW-0699">rRNA-binding</keyword>
<comment type="similarity">
    <text evidence="1 7 8">Belongs to the universal ribosomal protein uL22 family.</text>
</comment>
<dbReference type="PANTHER" id="PTHR13501">
    <property type="entry name" value="CHLOROPLAST 50S RIBOSOMAL PROTEIN L22-RELATED"/>
    <property type="match status" value="1"/>
</dbReference>
<dbReference type="GO" id="GO:0022625">
    <property type="term" value="C:cytosolic large ribosomal subunit"/>
    <property type="evidence" value="ECO:0007669"/>
    <property type="project" value="TreeGrafter"/>
</dbReference>
<evidence type="ECO:0000256" key="2">
    <source>
        <dbReference type="ARBA" id="ARBA00022730"/>
    </source>
</evidence>
<comment type="function">
    <text evidence="7">The globular domain of the protein is located near the polypeptide exit tunnel on the outside of the subunit, while an extended beta-hairpin is found that lines the wall of the exit tunnel in the center of the 70S ribosome.</text>
</comment>
<sequence length="125" mass="13936">MRAILNNYRQSPRKMRLVATAVKGKTVKEAEILLSLMPKTATVPLLKLLRSAVANAKENQKVTDSEGLMIEDFRVDAGVVLKRSMPRAHGSAYQILKRTSKVMLILGEQKKSPITNHQSPKKKAK</sequence>
<evidence type="ECO:0000256" key="9">
    <source>
        <dbReference type="RuleBase" id="RU004006"/>
    </source>
</evidence>
<proteinExistence type="inferred from homology"/>
<dbReference type="EMBL" id="MHRI01000007">
    <property type="protein sequence ID" value="OHA21516.1"/>
    <property type="molecule type" value="Genomic_DNA"/>
</dbReference>
<dbReference type="NCBIfam" id="TIGR01044">
    <property type="entry name" value="rplV_bact"/>
    <property type="match status" value="1"/>
</dbReference>
<protein>
    <recommendedName>
        <fullName evidence="6 7">Large ribosomal subunit protein uL22</fullName>
    </recommendedName>
</protein>
<evidence type="ECO:0000256" key="1">
    <source>
        <dbReference type="ARBA" id="ARBA00009451"/>
    </source>
</evidence>
<comment type="caution">
    <text evidence="11">The sequence shown here is derived from an EMBL/GenBank/DDBJ whole genome shotgun (WGS) entry which is preliminary data.</text>
</comment>
<reference evidence="11 12" key="1">
    <citation type="journal article" date="2016" name="Nat. Commun.">
        <title>Thousands of microbial genomes shed light on interconnected biogeochemical processes in an aquifer system.</title>
        <authorList>
            <person name="Anantharaman K."/>
            <person name="Brown C.T."/>
            <person name="Hug L.A."/>
            <person name="Sharon I."/>
            <person name="Castelle C.J."/>
            <person name="Probst A.J."/>
            <person name="Thomas B.C."/>
            <person name="Singh A."/>
            <person name="Wilkins M.J."/>
            <person name="Karaoz U."/>
            <person name="Brodie E.L."/>
            <person name="Williams K.H."/>
            <person name="Hubbard S.S."/>
            <person name="Banfield J.F."/>
        </authorList>
    </citation>
    <scope>NUCLEOTIDE SEQUENCE [LARGE SCALE GENOMIC DNA]</scope>
</reference>
<dbReference type="GO" id="GO:0003735">
    <property type="term" value="F:structural constituent of ribosome"/>
    <property type="evidence" value="ECO:0007669"/>
    <property type="project" value="InterPro"/>
</dbReference>
<dbReference type="GO" id="GO:0006412">
    <property type="term" value="P:translation"/>
    <property type="evidence" value="ECO:0007669"/>
    <property type="project" value="UniProtKB-UniRule"/>
</dbReference>